<keyword evidence="1" id="KW-0812">Transmembrane</keyword>
<keyword evidence="1" id="KW-1133">Transmembrane helix</keyword>
<reference evidence="2 3" key="1">
    <citation type="journal article" date="2017" name="ISME J.">
        <title>Energy and carbon metabolisms in a deep terrestrial subsurface fluid microbial community.</title>
        <authorList>
            <person name="Momper L."/>
            <person name="Jungbluth S.P."/>
            <person name="Lee M.D."/>
            <person name="Amend J.P."/>
        </authorList>
    </citation>
    <scope>NUCLEOTIDE SEQUENCE [LARGE SCALE GENOMIC DNA]</scope>
    <source>
        <strain evidence="2">SURF_5</strain>
    </source>
</reference>
<gene>
    <name evidence="2" type="ORF">C4520_11635</name>
</gene>
<dbReference type="AlphaFoldDB" id="A0A3A4NPB1"/>
<protein>
    <submittedName>
        <fullName evidence="2">Uncharacterized protein</fullName>
    </submittedName>
</protein>
<evidence type="ECO:0000256" key="1">
    <source>
        <dbReference type="SAM" id="Phobius"/>
    </source>
</evidence>
<sequence>MFIVLLLVTFLTAALVSFIVVRAFSDPISRILERIISDQIAEVWAKYLRFAIYVVGISGGVRIYELQRYITPEREAEAPIPLTAERWVLELYRTVIESLQSIAWMLLVFFVFALIAYVIVKIFEAKRSAGQ</sequence>
<name>A0A3A4NPB1_ABYX5</name>
<keyword evidence="1" id="KW-0472">Membrane</keyword>
<evidence type="ECO:0000313" key="3">
    <source>
        <dbReference type="Proteomes" id="UP000265882"/>
    </source>
</evidence>
<organism evidence="2 3">
    <name type="scientific">Abyssobacteria bacterium (strain SURF_5)</name>
    <dbReference type="NCBI Taxonomy" id="2093360"/>
    <lineage>
        <taxon>Bacteria</taxon>
        <taxon>Pseudomonadati</taxon>
        <taxon>Candidatus Hydrogenedentota</taxon>
        <taxon>Candidatus Abyssobacteria</taxon>
    </lineage>
</organism>
<proteinExistence type="predicted"/>
<evidence type="ECO:0000313" key="2">
    <source>
        <dbReference type="EMBL" id="RJP20315.1"/>
    </source>
</evidence>
<feature type="transmembrane region" description="Helical" evidence="1">
    <location>
        <begin position="102"/>
        <end position="123"/>
    </location>
</feature>
<comment type="caution">
    <text evidence="2">The sequence shown here is derived from an EMBL/GenBank/DDBJ whole genome shotgun (WGS) entry which is preliminary data.</text>
</comment>
<dbReference type="EMBL" id="QZKU01000078">
    <property type="protein sequence ID" value="RJP20315.1"/>
    <property type="molecule type" value="Genomic_DNA"/>
</dbReference>
<accession>A0A3A4NPB1</accession>
<dbReference type="Proteomes" id="UP000265882">
    <property type="component" value="Unassembled WGS sequence"/>
</dbReference>